<dbReference type="HOGENOM" id="CLU_1491220_0_0_1"/>
<sequence length="181" mass="19472">MKFLGDPPLHGPIGLFIALLQAHTLYGSICSGEFIRIGTLKGAYSVHSNYGTFDWPLARPVRGERPSWAVLLAGLTSEAHLPWGEPIVLHPEAFTQSGDLAMSPPGLVPVRGERPSWAVLLAGSLAKPVFHGANPLCFTLRLHPERRLGGEPSQLGGEPFLLLRLEGKLGGEPFELGDEPS</sequence>
<dbReference type="Proteomes" id="UP000026960">
    <property type="component" value="Chromosome 11"/>
</dbReference>
<organism evidence="1">
    <name type="scientific">Oryza barthii</name>
    <dbReference type="NCBI Taxonomy" id="65489"/>
    <lineage>
        <taxon>Eukaryota</taxon>
        <taxon>Viridiplantae</taxon>
        <taxon>Streptophyta</taxon>
        <taxon>Embryophyta</taxon>
        <taxon>Tracheophyta</taxon>
        <taxon>Spermatophyta</taxon>
        <taxon>Magnoliopsida</taxon>
        <taxon>Liliopsida</taxon>
        <taxon>Poales</taxon>
        <taxon>Poaceae</taxon>
        <taxon>BOP clade</taxon>
        <taxon>Oryzoideae</taxon>
        <taxon>Oryzeae</taxon>
        <taxon>Oryzinae</taxon>
        <taxon>Oryza</taxon>
    </lineage>
</organism>
<reference evidence="1" key="2">
    <citation type="submission" date="2015-03" db="UniProtKB">
        <authorList>
            <consortium name="EnsemblPlants"/>
        </authorList>
    </citation>
    <scope>IDENTIFICATION</scope>
</reference>
<dbReference type="PaxDb" id="65489-OBART11G09880.1"/>
<protein>
    <submittedName>
        <fullName evidence="1">Uncharacterized protein</fullName>
    </submittedName>
</protein>
<keyword evidence="2" id="KW-1185">Reference proteome</keyword>
<evidence type="ECO:0000313" key="2">
    <source>
        <dbReference type="Proteomes" id="UP000026960"/>
    </source>
</evidence>
<dbReference type="Gramene" id="OBART11G09880.1">
    <property type="protein sequence ID" value="OBART11G09880.1"/>
    <property type="gene ID" value="OBART11G09880"/>
</dbReference>
<accession>A0A0D3HKN1</accession>
<proteinExistence type="predicted"/>
<name>A0A0D3HKN1_9ORYZ</name>
<dbReference type="EnsemblPlants" id="OBART11G09880.1">
    <property type="protein sequence ID" value="OBART11G09880.1"/>
    <property type="gene ID" value="OBART11G09880"/>
</dbReference>
<reference evidence="1" key="1">
    <citation type="journal article" date="2009" name="Rice">
        <title>De Novo Next Generation Sequencing of Plant Genomes.</title>
        <authorList>
            <person name="Rounsley S."/>
            <person name="Marri P.R."/>
            <person name="Yu Y."/>
            <person name="He R."/>
            <person name="Sisneros N."/>
            <person name="Goicoechea J.L."/>
            <person name="Lee S.J."/>
            <person name="Angelova A."/>
            <person name="Kudrna D."/>
            <person name="Luo M."/>
            <person name="Affourtit J."/>
            <person name="Desany B."/>
            <person name="Knight J."/>
            <person name="Niazi F."/>
            <person name="Egholm M."/>
            <person name="Wing R.A."/>
        </authorList>
    </citation>
    <scope>NUCLEOTIDE SEQUENCE [LARGE SCALE GENOMIC DNA]</scope>
    <source>
        <strain evidence="1">cv. IRGC 105608</strain>
    </source>
</reference>
<dbReference type="AlphaFoldDB" id="A0A0D3HKN1"/>
<evidence type="ECO:0000313" key="1">
    <source>
        <dbReference type="EnsemblPlants" id="OBART11G09880.1"/>
    </source>
</evidence>